<evidence type="ECO:0008006" key="3">
    <source>
        <dbReference type="Google" id="ProtNLM"/>
    </source>
</evidence>
<dbReference type="AlphaFoldDB" id="A0A0M6YC53"/>
<protein>
    <recommendedName>
        <fullName evidence="3">Apea-like HEPN domain-containing protein</fullName>
    </recommendedName>
</protein>
<evidence type="ECO:0000313" key="1">
    <source>
        <dbReference type="EMBL" id="CTQ47672.1"/>
    </source>
</evidence>
<sequence length="432" mass="48710">MSEPEESAHQRLAEDIVSCLLNAYFGKRAPDRMVEEVLYRAVPLGGLERNYTVRLFLKPTALIAPAIMLRGKGPSYLASHSMNNIMEMLRKFVYRHFPIIWKEMITEEFDGSLYEIVSDDCRLIFIDALKTSTIFKPRMEYIAFPITPLIVNEDFECENFSLIDVHSLTNGNADSLCKEYLGDKEVGGWLITKAASVEAAKRERCVVLGALALAMDQQHRHVFTLRKVVSGFLRFPTPHSISTNTSNPHTPPIGSPITIGNLDHTWLNKLPVILSSSSPLSKRQGKALEYYYRAWFMDESDRCFLLFMALDAIFGQGRGGFAVGMKSGIRETLNENIDEKRLDALLGIRNTMLHGGAPHLFASSKYLKYAQQYSSDPSTDTQLLAAKCLRRHIFGDDFRCQDNPDAEVLQRAKAQGLIPSETNFNSIVSEWP</sequence>
<gene>
    <name evidence="1" type="ORF">LAL4801_06134</name>
</gene>
<proteinExistence type="predicted"/>
<organism evidence="1 2">
    <name type="scientific">Roseibium aggregatum</name>
    <dbReference type="NCBI Taxonomy" id="187304"/>
    <lineage>
        <taxon>Bacteria</taxon>
        <taxon>Pseudomonadati</taxon>
        <taxon>Pseudomonadota</taxon>
        <taxon>Alphaproteobacteria</taxon>
        <taxon>Hyphomicrobiales</taxon>
        <taxon>Stappiaceae</taxon>
        <taxon>Roseibium</taxon>
    </lineage>
</organism>
<reference evidence="2" key="1">
    <citation type="submission" date="2015-07" db="EMBL/GenBank/DDBJ databases">
        <authorList>
            <person name="Rodrigo-Torres Lidia"/>
            <person name="Arahal R.David."/>
        </authorList>
    </citation>
    <scope>NUCLEOTIDE SEQUENCE [LARGE SCALE GENOMIC DNA]</scope>
    <source>
        <strain evidence="2">CECT 4801</strain>
    </source>
</reference>
<name>A0A0M6YC53_9HYPH</name>
<dbReference type="Proteomes" id="UP000048926">
    <property type="component" value="Unassembled WGS sequence"/>
</dbReference>
<evidence type="ECO:0000313" key="2">
    <source>
        <dbReference type="Proteomes" id="UP000048926"/>
    </source>
</evidence>
<dbReference type="RefSeq" id="WP_145904070.1">
    <property type="nucleotide sequence ID" value="NZ_CXST01000012.1"/>
</dbReference>
<dbReference type="EMBL" id="CXST01000012">
    <property type="protein sequence ID" value="CTQ47672.1"/>
    <property type="molecule type" value="Genomic_DNA"/>
</dbReference>
<accession>A0A0M6YC53</accession>
<dbReference type="OrthoDB" id="8448156at2"/>
<keyword evidence="2" id="KW-1185">Reference proteome</keyword>